<organism evidence="4 5">
    <name type="scientific">Kingdonia uniflora</name>
    <dbReference type="NCBI Taxonomy" id="39325"/>
    <lineage>
        <taxon>Eukaryota</taxon>
        <taxon>Viridiplantae</taxon>
        <taxon>Streptophyta</taxon>
        <taxon>Embryophyta</taxon>
        <taxon>Tracheophyta</taxon>
        <taxon>Spermatophyta</taxon>
        <taxon>Magnoliopsida</taxon>
        <taxon>Ranunculales</taxon>
        <taxon>Circaeasteraceae</taxon>
        <taxon>Kingdonia</taxon>
    </lineage>
</organism>
<feature type="domain" description="Response regulatory" evidence="3">
    <location>
        <begin position="23"/>
        <end position="98"/>
    </location>
</feature>
<feature type="non-terminal residue" evidence="4">
    <location>
        <position position="1"/>
    </location>
</feature>
<dbReference type="InterPro" id="IPR001789">
    <property type="entry name" value="Sig_transdc_resp-reg_receiver"/>
</dbReference>
<reference evidence="4 5" key="1">
    <citation type="journal article" date="2020" name="IScience">
        <title>Genome Sequencing of the Endangered Kingdonia uniflora (Circaeasteraceae, Ranunculales) Reveals Potential Mechanisms of Evolutionary Specialization.</title>
        <authorList>
            <person name="Sun Y."/>
            <person name="Deng T."/>
            <person name="Zhang A."/>
            <person name="Moore M.J."/>
            <person name="Landis J.B."/>
            <person name="Lin N."/>
            <person name="Zhang H."/>
            <person name="Zhang X."/>
            <person name="Huang J."/>
            <person name="Zhang X."/>
            <person name="Sun H."/>
            <person name="Wang H."/>
        </authorList>
    </citation>
    <scope>NUCLEOTIDE SEQUENCE [LARGE SCALE GENOMIC DNA]</scope>
    <source>
        <strain evidence="4">TB1705</strain>
        <tissue evidence="4">Leaf</tissue>
    </source>
</reference>
<dbReference type="Pfam" id="PF00072">
    <property type="entry name" value="Response_reg"/>
    <property type="match status" value="1"/>
</dbReference>
<dbReference type="EMBL" id="JACGCM010001511">
    <property type="protein sequence ID" value="KAF6154204.1"/>
    <property type="molecule type" value="Genomic_DNA"/>
</dbReference>
<dbReference type="AlphaFoldDB" id="A0A7J7MHG3"/>
<protein>
    <recommendedName>
        <fullName evidence="3">Response regulatory domain-containing protein</fullName>
    </recommendedName>
</protein>
<keyword evidence="5" id="KW-1185">Reference proteome</keyword>
<evidence type="ECO:0000313" key="5">
    <source>
        <dbReference type="Proteomes" id="UP000541444"/>
    </source>
</evidence>
<keyword evidence="2" id="KW-0597">Phosphoprotein</keyword>
<dbReference type="PROSITE" id="PS50110">
    <property type="entry name" value="RESPONSE_REGULATORY"/>
    <property type="match status" value="1"/>
</dbReference>
<dbReference type="PANTHER" id="PTHR43874:SF7">
    <property type="entry name" value="TWO-COMPONENT RESPONSE REGULATOR ARR10"/>
    <property type="match status" value="1"/>
</dbReference>
<name>A0A7J7MHG3_9MAGN</name>
<dbReference type="Proteomes" id="UP000541444">
    <property type="component" value="Unassembled WGS sequence"/>
</dbReference>
<comment type="caution">
    <text evidence="4">The sequence shown here is derived from an EMBL/GenBank/DDBJ whole genome shotgun (WGS) entry which is preliminary data.</text>
</comment>
<feature type="modified residue" description="4-aspartylphosphate" evidence="2">
    <location>
        <position position="74"/>
    </location>
</feature>
<dbReference type="Gene3D" id="3.40.50.2300">
    <property type="match status" value="1"/>
</dbReference>
<evidence type="ECO:0000256" key="2">
    <source>
        <dbReference type="PROSITE-ProRule" id="PRU00169"/>
    </source>
</evidence>
<gene>
    <name evidence="4" type="ORF">GIB67_016456</name>
</gene>
<dbReference type="InterPro" id="IPR045279">
    <property type="entry name" value="ARR-like"/>
</dbReference>
<evidence type="ECO:0000313" key="4">
    <source>
        <dbReference type="EMBL" id="KAF6154204.1"/>
    </source>
</evidence>
<dbReference type="SUPFAM" id="SSF52172">
    <property type="entry name" value="CheY-like"/>
    <property type="match status" value="1"/>
</dbReference>
<dbReference type="GO" id="GO:0009736">
    <property type="term" value="P:cytokinin-activated signaling pathway"/>
    <property type="evidence" value="ECO:0007669"/>
    <property type="project" value="InterPro"/>
</dbReference>
<dbReference type="InterPro" id="IPR011006">
    <property type="entry name" value="CheY-like_superfamily"/>
</dbReference>
<accession>A0A7J7MHG3</accession>
<evidence type="ECO:0000256" key="1">
    <source>
        <dbReference type="ARBA" id="ARBA00023012"/>
    </source>
</evidence>
<dbReference type="GO" id="GO:0000160">
    <property type="term" value="P:phosphorelay signal transduction system"/>
    <property type="evidence" value="ECO:0007669"/>
    <property type="project" value="UniProtKB-KW"/>
</dbReference>
<proteinExistence type="predicted"/>
<evidence type="ECO:0000259" key="3">
    <source>
        <dbReference type="PROSITE" id="PS50110"/>
    </source>
</evidence>
<keyword evidence="1" id="KW-0902">Two-component regulatory system</keyword>
<dbReference type="PANTHER" id="PTHR43874">
    <property type="entry name" value="TWO-COMPONENT RESPONSE REGULATOR"/>
    <property type="match status" value="1"/>
</dbReference>
<sequence length="98" mass="10948">MKDDGGQIVVVGGSDDRFPEGLRVLVIDDDPTCLHIAKVGLTKFGYNVTTTRDPYAALKLLRNNNMNYDIVITDFQMPQMDGFKLMEIIGLEMDIPVI</sequence>
<dbReference type="OrthoDB" id="10262808at2759"/>